<dbReference type="GO" id="GO:0005524">
    <property type="term" value="F:ATP binding"/>
    <property type="evidence" value="ECO:0007669"/>
    <property type="project" value="UniProtKB-KW"/>
</dbReference>
<sequence length="382" mass="40380">MFRWRSLPASTKDVWLTVLVTVLAFVPTVAHLGPEIGDLPGGREPGAAEVVLILGLSLPLALRTRRTLICLTVVGSAWAIGQVLGRPDTFAKSALLFAVYAAGAHLARRRRVVAGTVTAAYLVLAVVLHLLGSPQGFLDFTAFYLILAAIWWTGSGVRRWRADQAEHQRLAAEVASAAERARIARELHDVVTHHVTAMVVQADATGLLLRGTPDRAADGLTAIGAAGRRALTELRTLLATLEATGEPDPPDRALAAGRIGDLVEQARLTGQPVEWIPAREGPPLPADVELAAYRVVQEALTNAIRHAAGRPTTVLVDHRGREVEIEVTTSGPAPAATAPPAGGRGLTGMRERVRQVDGELVSGFGPDGSFRVRAVLPAGGAE</sequence>
<comment type="caution">
    <text evidence="12">The sequence shown here is derived from an EMBL/GenBank/DDBJ whole genome shotgun (WGS) entry which is preliminary data.</text>
</comment>
<dbReference type="EC" id="2.7.13.3" evidence="2"/>
<feature type="transmembrane region" description="Helical" evidence="9">
    <location>
        <begin position="112"/>
        <end position="131"/>
    </location>
</feature>
<dbReference type="SUPFAM" id="SSF55874">
    <property type="entry name" value="ATPase domain of HSP90 chaperone/DNA topoisomerase II/histidine kinase"/>
    <property type="match status" value="1"/>
</dbReference>
<evidence type="ECO:0000259" key="11">
    <source>
        <dbReference type="Pfam" id="PF07730"/>
    </source>
</evidence>
<dbReference type="GO" id="GO:0046983">
    <property type="term" value="F:protein dimerization activity"/>
    <property type="evidence" value="ECO:0007669"/>
    <property type="project" value="InterPro"/>
</dbReference>
<protein>
    <recommendedName>
        <fullName evidence="2">histidine kinase</fullName>
        <ecNumber evidence="2">2.7.13.3</ecNumber>
    </recommendedName>
</protein>
<evidence type="ECO:0000313" key="13">
    <source>
        <dbReference type="Proteomes" id="UP000294901"/>
    </source>
</evidence>
<gene>
    <name evidence="12" type="ORF">C8E87_7680</name>
</gene>
<evidence type="ECO:0000256" key="7">
    <source>
        <dbReference type="ARBA" id="ARBA00022840"/>
    </source>
</evidence>
<feature type="transmembrane region" description="Helical" evidence="9">
    <location>
        <begin position="137"/>
        <end position="154"/>
    </location>
</feature>
<dbReference type="Pfam" id="PF07730">
    <property type="entry name" value="HisKA_3"/>
    <property type="match status" value="1"/>
</dbReference>
<keyword evidence="9" id="KW-1133">Transmembrane helix</keyword>
<dbReference type="RefSeq" id="WP_203720592.1">
    <property type="nucleotide sequence ID" value="NZ_BOMD01000044.1"/>
</dbReference>
<evidence type="ECO:0000256" key="6">
    <source>
        <dbReference type="ARBA" id="ARBA00022777"/>
    </source>
</evidence>
<evidence type="ECO:0000313" key="12">
    <source>
        <dbReference type="EMBL" id="TDO32226.1"/>
    </source>
</evidence>
<keyword evidence="9" id="KW-0812">Transmembrane</keyword>
<dbReference type="InterPro" id="IPR011712">
    <property type="entry name" value="Sig_transdc_His_kin_sub3_dim/P"/>
</dbReference>
<dbReference type="Proteomes" id="UP000294901">
    <property type="component" value="Unassembled WGS sequence"/>
</dbReference>
<keyword evidence="7" id="KW-0067">ATP-binding</keyword>
<keyword evidence="3" id="KW-0597">Phosphoprotein</keyword>
<dbReference type="Gene3D" id="1.20.5.1930">
    <property type="match status" value="1"/>
</dbReference>
<keyword evidence="6 12" id="KW-0418">Kinase</keyword>
<feature type="transmembrane region" description="Helical" evidence="9">
    <location>
        <begin position="46"/>
        <end position="62"/>
    </location>
</feature>
<dbReference type="CDD" id="cd16917">
    <property type="entry name" value="HATPase_UhpB-NarQ-NarX-like"/>
    <property type="match status" value="1"/>
</dbReference>
<proteinExistence type="predicted"/>
<organism evidence="12 13">
    <name type="scientific">Paractinoplanes brasiliensis</name>
    <dbReference type="NCBI Taxonomy" id="52695"/>
    <lineage>
        <taxon>Bacteria</taxon>
        <taxon>Bacillati</taxon>
        <taxon>Actinomycetota</taxon>
        <taxon>Actinomycetes</taxon>
        <taxon>Micromonosporales</taxon>
        <taxon>Micromonosporaceae</taxon>
        <taxon>Paractinoplanes</taxon>
    </lineage>
</organism>
<evidence type="ECO:0000256" key="5">
    <source>
        <dbReference type="ARBA" id="ARBA00022741"/>
    </source>
</evidence>
<dbReference type="PANTHER" id="PTHR24421">
    <property type="entry name" value="NITRATE/NITRITE SENSOR PROTEIN NARX-RELATED"/>
    <property type="match status" value="1"/>
</dbReference>
<keyword evidence="8" id="KW-0902">Two-component regulatory system</keyword>
<dbReference type="InterPro" id="IPR003594">
    <property type="entry name" value="HATPase_dom"/>
</dbReference>
<keyword evidence="5" id="KW-0547">Nucleotide-binding</keyword>
<evidence type="ECO:0000256" key="2">
    <source>
        <dbReference type="ARBA" id="ARBA00012438"/>
    </source>
</evidence>
<evidence type="ECO:0000256" key="9">
    <source>
        <dbReference type="SAM" id="Phobius"/>
    </source>
</evidence>
<dbReference type="Gene3D" id="3.30.565.10">
    <property type="entry name" value="Histidine kinase-like ATPase, C-terminal domain"/>
    <property type="match status" value="1"/>
</dbReference>
<dbReference type="GO" id="GO:0016020">
    <property type="term" value="C:membrane"/>
    <property type="evidence" value="ECO:0007669"/>
    <property type="project" value="InterPro"/>
</dbReference>
<name>A0A4R6JCF9_9ACTN</name>
<reference evidence="12 13" key="1">
    <citation type="submission" date="2019-03" db="EMBL/GenBank/DDBJ databases">
        <title>Sequencing the genomes of 1000 actinobacteria strains.</title>
        <authorList>
            <person name="Klenk H.-P."/>
        </authorList>
    </citation>
    <scope>NUCLEOTIDE SEQUENCE [LARGE SCALE GENOMIC DNA]</scope>
    <source>
        <strain evidence="12 13">DSM 43805</strain>
    </source>
</reference>
<dbReference type="InterPro" id="IPR036890">
    <property type="entry name" value="HATPase_C_sf"/>
</dbReference>
<keyword evidence="9" id="KW-0472">Membrane</keyword>
<feature type="domain" description="Signal transduction histidine kinase subgroup 3 dimerisation and phosphoacceptor" evidence="11">
    <location>
        <begin position="179"/>
        <end position="243"/>
    </location>
</feature>
<keyword evidence="13" id="KW-1185">Reference proteome</keyword>
<evidence type="ECO:0000256" key="4">
    <source>
        <dbReference type="ARBA" id="ARBA00022679"/>
    </source>
</evidence>
<dbReference type="PANTHER" id="PTHR24421:SF10">
    <property type="entry name" value="NITRATE_NITRITE SENSOR PROTEIN NARQ"/>
    <property type="match status" value="1"/>
</dbReference>
<dbReference type="InterPro" id="IPR050482">
    <property type="entry name" value="Sensor_HK_TwoCompSys"/>
</dbReference>
<comment type="catalytic activity">
    <reaction evidence="1">
        <text>ATP + protein L-histidine = ADP + protein N-phospho-L-histidine.</text>
        <dbReference type="EC" id="2.7.13.3"/>
    </reaction>
</comment>
<dbReference type="EMBL" id="SNWR01000002">
    <property type="protein sequence ID" value="TDO32226.1"/>
    <property type="molecule type" value="Genomic_DNA"/>
</dbReference>
<evidence type="ECO:0000256" key="1">
    <source>
        <dbReference type="ARBA" id="ARBA00000085"/>
    </source>
</evidence>
<dbReference type="AlphaFoldDB" id="A0A4R6JCF9"/>
<dbReference type="GO" id="GO:0000155">
    <property type="term" value="F:phosphorelay sensor kinase activity"/>
    <property type="evidence" value="ECO:0007669"/>
    <property type="project" value="InterPro"/>
</dbReference>
<evidence type="ECO:0000259" key="10">
    <source>
        <dbReference type="Pfam" id="PF02518"/>
    </source>
</evidence>
<keyword evidence="4" id="KW-0808">Transferase</keyword>
<feature type="domain" description="Histidine kinase/HSP90-like ATPase" evidence="10">
    <location>
        <begin position="289"/>
        <end position="377"/>
    </location>
</feature>
<evidence type="ECO:0000256" key="3">
    <source>
        <dbReference type="ARBA" id="ARBA00022553"/>
    </source>
</evidence>
<dbReference type="Pfam" id="PF02518">
    <property type="entry name" value="HATPase_c"/>
    <property type="match status" value="1"/>
</dbReference>
<accession>A0A4R6JCF9</accession>
<evidence type="ECO:0000256" key="8">
    <source>
        <dbReference type="ARBA" id="ARBA00023012"/>
    </source>
</evidence>